<proteinExistence type="predicted"/>
<comment type="caution">
    <text evidence="1">The sequence shown here is derived from an EMBL/GenBank/DDBJ whole genome shotgun (WGS) entry which is preliminary data.</text>
</comment>
<accession>A0A101P639</accession>
<protein>
    <submittedName>
        <fullName evidence="1">Uncharacterized protein</fullName>
    </submittedName>
</protein>
<dbReference type="STRING" id="67386.AQI95_15560"/>
<dbReference type="EMBL" id="LMWN01000019">
    <property type="protein sequence ID" value="KUN05615.1"/>
    <property type="molecule type" value="Genomic_DNA"/>
</dbReference>
<keyword evidence="2" id="KW-1185">Reference proteome</keyword>
<name>A0A101P639_9ACTN</name>
<dbReference type="Proteomes" id="UP000053127">
    <property type="component" value="Unassembled WGS sequence"/>
</dbReference>
<organism evidence="1 2">
    <name type="scientific">Streptomyces yokosukanensis</name>
    <dbReference type="NCBI Taxonomy" id="67386"/>
    <lineage>
        <taxon>Bacteria</taxon>
        <taxon>Bacillati</taxon>
        <taxon>Actinomycetota</taxon>
        <taxon>Actinomycetes</taxon>
        <taxon>Kitasatosporales</taxon>
        <taxon>Streptomycetaceae</taxon>
        <taxon>Streptomyces</taxon>
    </lineage>
</organism>
<gene>
    <name evidence="1" type="ORF">AQI95_15560</name>
</gene>
<reference evidence="1 2" key="1">
    <citation type="submission" date="2015-10" db="EMBL/GenBank/DDBJ databases">
        <title>Draft genome sequence of Streptomyces yokosukanensis DSM 40224, type strain for the species Streptomyces yokosukanensis.</title>
        <authorList>
            <person name="Ruckert C."/>
            <person name="Winkler A."/>
            <person name="Kalinowski J."/>
            <person name="Kampfer P."/>
            <person name="Glaeser S."/>
        </authorList>
    </citation>
    <scope>NUCLEOTIDE SEQUENCE [LARGE SCALE GENOMIC DNA]</scope>
    <source>
        <strain evidence="1 2">DSM 40224</strain>
    </source>
</reference>
<dbReference type="AlphaFoldDB" id="A0A101P639"/>
<evidence type="ECO:0000313" key="1">
    <source>
        <dbReference type="EMBL" id="KUN05615.1"/>
    </source>
</evidence>
<sequence length="73" mass="7131">MCREAAAGAVESAHEKEHYGGFATACTGDRPSRAIWSAAALALVSGAVGSTGDPVVTVTVAQSGADASAHSEG</sequence>
<evidence type="ECO:0000313" key="2">
    <source>
        <dbReference type="Proteomes" id="UP000053127"/>
    </source>
</evidence>